<dbReference type="InterPro" id="IPR052701">
    <property type="entry name" value="GAG_Ulvan_Degrading_Sulfatases"/>
</dbReference>
<dbReference type="CDD" id="cd16015">
    <property type="entry name" value="LTA_synthase"/>
    <property type="match status" value="1"/>
</dbReference>
<dbReference type="PANTHER" id="PTHR43751">
    <property type="entry name" value="SULFATASE"/>
    <property type="match status" value="1"/>
</dbReference>
<dbReference type="Proteomes" id="UP000006643">
    <property type="component" value="Unassembled WGS sequence"/>
</dbReference>
<proteinExistence type="predicted"/>
<dbReference type="SUPFAM" id="SSF53649">
    <property type="entry name" value="Alkaline phosphatase-like"/>
    <property type="match status" value="1"/>
</dbReference>
<dbReference type="eggNOG" id="ENOG502SCMC">
    <property type="taxonomic scope" value="Eukaryota"/>
</dbReference>
<feature type="transmembrane region" description="Helical" evidence="1">
    <location>
        <begin position="70"/>
        <end position="89"/>
    </location>
</feature>
<dbReference type="PANTHER" id="PTHR43751:SF3">
    <property type="entry name" value="SULFATASE N-TERMINAL DOMAIN-CONTAINING PROTEIN"/>
    <property type="match status" value="1"/>
</dbReference>
<evidence type="ECO:0000313" key="3">
    <source>
        <dbReference type="EMBL" id="EEY55457.1"/>
    </source>
</evidence>
<dbReference type="InParanoid" id="D0P234"/>
<feature type="transmembrane region" description="Helical" evidence="1">
    <location>
        <begin position="134"/>
        <end position="154"/>
    </location>
</feature>
<organism evidence="3 4">
    <name type="scientific">Phytophthora infestans (strain T30-4)</name>
    <name type="common">Potato late blight agent</name>
    <dbReference type="NCBI Taxonomy" id="403677"/>
    <lineage>
        <taxon>Eukaryota</taxon>
        <taxon>Sar</taxon>
        <taxon>Stramenopiles</taxon>
        <taxon>Oomycota</taxon>
        <taxon>Peronosporomycetes</taxon>
        <taxon>Peronosporales</taxon>
        <taxon>Peronosporaceae</taxon>
        <taxon>Phytophthora</taxon>
    </lineage>
</organism>
<dbReference type="KEGG" id="pif:PITG_20920"/>
<feature type="domain" description="Sulfatase N-terminal" evidence="2">
    <location>
        <begin position="239"/>
        <end position="536"/>
    </location>
</feature>
<sequence length="567" mass="64297">MYGSSTDYTVVVKISALSLGFLEDFVCTTYFATALWTFDTLKQVALERLKTTSGMPLEIVGEIANFTVSWLLFIAMMAPFIADMVLVVYRDMRFSFSLLATLIREREHLKDAPISSDEVQAAYVTAASTTRFQLVRVAVVILSLVVLPAIAVVARSACSPLVAYTALNVTLNELLLHMFEPAPMEVKLANLIGDGPWVEKFIDKAEDHERFGDDTLYRRTTGFKGELAFNVTIDNDNPPNVLIIGVESFRYRDSRYLVGEEDPSNLFKGTNLTITPNFDRWARRGVAMRNIWSSIPTSRSLESLLFAQVPYHSNTQSGITGGRNETKLSGLPQLFSQKGYETFFTTGSSIKLDAWNVFLPTHGYDNVWNDKVMKWMAEEKFNISRDDWRGSEHRGLGWGVHDDVSFRLVGDLLLNKLKQQRKRMARGEPKKPMFVTHYTISSHEPYKSWPKWYQKSAKPDFSAMYEGEEHADRIERYMKVRYFTDMELGKFMDRMQKGGFLNDTIVVIVGDHGQAPEIDNYHLHEESVTRVPAAIIAEGRLGDAVGLVIDDAAEQIPAEWHWTLTQA</sequence>
<dbReference type="GeneID" id="9480299"/>
<gene>
    <name evidence="3" type="ORF">PITG_20920</name>
</gene>
<dbReference type="InterPro" id="IPR000917">
    <property type="entry name" value="Sulfatase_N"/>
</dbReference>
<dbReference type="Gene3D" id="3.40.720.10">
    <property type="entry name" value="Alkaline Phosphatase, subunit A"/>
    <property type="match status" value="1"/>
</dbReference>
<dbReference type="EMBL" id="DS028268">
    <property type="protein sequence ID" value="EEY55457.1"/>
    <property type="molecule type" value="Genomic_DNA"/>
</dbReference>
<keyword evidence="1" id="KW-1133">Transmembrane helix</keyword>
<accession>D0P234</accession>
<dbReference type="InterPro" id="IPR017850">
    <property type="entry name" value="Alkaline_phosphatase_core_sf"/>
</dbReference>
<evidence type="ECO:0000259" key="2">
    <source>
        <dbReference type="Pfam" id="PF00884"/>
    </source>
</evidence>
<dbReference type="AlphaFoldDB" id="D0P234"/>
<evidence type="ECO:0000256" key="1">
    <source>
        <dbReference type="SAM" id="Phobius"/>
    </source>
</evidence>
<dbReference type="VEuPathDB" id="FungiDB:PITG_20920"/>
<protein>
    <submittedName>
        <fullName evidence="3">Sulfatase-like protein</fullName>
    </submittedName>
</protein>
<dbReference type="Pfam" id="PF00884">
    <property type="entry name" value="Sulfatase"/>
    <property type="match status" value="1"/>
</dbReference>
<dbReference type="OrthoDB" id="103349at2759"/>
<keyword evidence="1" id="KW-0472">Membrane</keyword>
<reference evidence="4" key="1">
    <citation type="journal article" date="2009" name="Nature">
        <title>Genome sequence and analysis of the Irish potato famine pathogen Phytophthora infestans.</title>
        <authorList>
            <consortium name="The Broad Institute Genome Sequencing Platform"/>
            <person name="Haas B.J."/>
            <person name="Kamoun S."/>
            <person name="Zody M.C."/>
            <person name="Jiang R.H."/>
            <person name="Handsaker R.E."/>
            <person name="Cano L.M."/>
            <person name="Grabherr M."/>
            <person name="Kodira C.D."/>
            <person name="Raffaele S."/>
            <person name="Torto-Alalibo T."/>
            <person name="Bozkurt T.O."/>
            <person name="Ah-Fong A.M."/>
            <person name="Alvarado L."/>
            <person name="Anderson V.L."/>
            <person name="Armstrong M.R."/>
            <person name="Avrova A."/>
            <person name="Baxter L."/>
            <person name="Beynon J."/>
            <person name="Boevink P.C."/>
            <person name="Bollmann S.R."/>
            <person name="Bos J.I."/>
            <person name="Bulone V."/>
            <person name="Cai G."/>
            <person name="Cakir C."/>
            <person name="Carrington J.C."/>
            <person name="Chawner M."/>
            <person name="Conti L."/>
            <person name="Costanzo S."/>
            <person name="Ewan R."/>
            <person name="Fahlgren N."/>
            <person name="Fischbach M.A."/>
            <person name="Fugelstad J."/>
            <person name="Gilroy E.M."/>
            <person name="Gnerre S."/>
            <person name="Green P.J."/>
            <person name="Grenville-Briggs L.J."/>
            <person name="Griffith J."/>
            <person name="Grunwald N.J."/>
            <person name="Horn K."/>
            <person name="Horner N.R."/>
            <person name="Hu C.H."/>
            <person name="Huitema E."/>
            <person name="Jeong D.H."/>
            <person name="Jones A.M."/>
            <person name="Jones J.D."/>
            <person name="Jones R.W."/>
            <person name="Karlsson E.K."/>
            <person name="Kunjeti S.G."/>
            <person name="Lamour K."/>
            <person name="Liu Z."/>
            <person name="Ma L."/>
            <person name="Maclean D."/>
            <person name="Chibucos M.C."/>
            <person name="McDonald H."/>
            <person name="McWalters J."/>
            <person name="Meijer H.J."/>
            <person name="Morgan W."/>
            <person name="Morris P.F."/>
            <person name="Munro C.A."/>
            <person name="O'Neill K."/>
            <person name="Ospina-Giraldo M."/>
            <person name="Pinzon A."/>
            <person name="Pritchard L."/>
            <person name="Ramsahoye B."/>
            <person name="Ren Q."/>
            <person name="Restrepo S."/>
            <person name="Roy S."/>
            <person name="Sadanandom A."/>
            <person name="Savidor A."/>
            <person name="Schornack S."/>
            <person name="Schwartz D.C."/>
            <person name="Schumann U.D."/>
            <person name="Schwessinger B."/>
            <person name="Seyer L."/>
            <person name="Sharpe T."/>
            <person name="Silvar C."/>
            <person name="Song J."/>
            <person name="Studholme D.J."/>
            <person name="Sykes S."/>
            <person name="Thines M."/>
            <person name="van de Vondervoort P.J."/>
            <person name="Phuntumart V."/>
            <person name="Wawra S."/>
            <person name="Weide R."/>
            <person name="Win J."/>
            <person name="Young C."/>
            <person name="Zhou S."/>
            <person name="Fry W."/>
            <person name="Meyers B.C."/>
            <person name="van West P."/>
            <person name="Ristaino J."/>
            <person name="Govers F."/>
            <person name="Birch P.R."/>
            <person name="Whisson S.C."/>
            <person name="Judelson H.S."/>
            <person name="Nusbaum C."/>
        </authorList>
    </citation>
    <scope>NUCLEOTIDE SEQUENCE [LARGE SCALE GENOMIC DNA]</scope>
    <source>
        <strain evidence="4">T30-4</strain>
    </source>
</reference>
<keyword evidence="1" id="KW-0812">Transmembrane</keyword>
<dbReference type="RefSeq" id="XP_002895639.1">
    <property type="nucleotide sequence ID" value="XM_002895593.1"/>
</dbReference>
<keyword evidence="4" id="KW-1185">Reference proteome</keyword>
<evidence type="ECO:0000313" key="4">
    <source>
        <dbReference type="Proteomes" id="UP000006643"/>
    </source>
</evidence>
<dbReference type="STRING" id="403677.D0P234"/>
<name>D0P234_PHYIT</name>
<dbReference type="HOGENOM" id="CLU_009197_0_1_1"/>